<organism evidence="1 2">
    <name type="scientific">Lacihabitans soyangensis</name>
    <dbReference type="NCBI Taxonomy" id="869394"/>
    <lineage>
        <taxon>Bacteria</taxon>
        <taxon>Pseudomonadati</taxon>
        <taxon>Bacteroidota</taxon>
        <taxon>Cytophagia</taxon>
        <taxon>Cytophagales</taxon>
        <taxon>Leadbetterellaceae</taxon>
        <taxon>Lacihabitans</taxon>
    </lineage>
</organism>
<gene>
    <name evidence="1" type="ORF">EGI31_06055</name>
</gene>
<evidence type="ECO:0008006" key="3">
    <source>
        <dbReference type="Google" id="ProtNLM"/>
    </source>
</evidence>
<dbReference type="AlphaFoldDB" id="A0AAE3H200"/>
<dbReference type="Proteomes" id="UP001204144">
    <property type="component" value="Unassembled WGS sequence"/>
</dbReference>
<dbReference type="PROSITE" id="PS51257">
    <property type="entry name" value="PROKAR_LIPOPROTEIN"/>
    <property type="match status" value="1"/>
</dbReference>
<protein>
    <recommendedName>
        <fullName evidence="3">Lipocalin-like domain-containing protein</fullName>
    </recommendedName>
</protein>
<proteinExistence type="predicted"/>
<accession>A0AAE3H200</accession>
<evidence type="ECO:0000313" key="1">
    <source>
        <dbReference type="EMBL" id="MCP9762511.1"/>
    </source>
</evidence>
<reference evidence="1 2" key="1">
    <citation type="submission" date="2018-11" db="EMBL/GenBank/DDBJ databases">
        <title>Novel bacteria species description.</title>
        <authorList>
            <person name="Han J.-H."/>
        </authorList>
    </citation>
    <scope>NUCLEOTIDE SEQUENCE [LARGE SCALE GENOMIC DNA]</scope>
    <source>
        <strain evidence="1 2">KCTC23259</strain>
    </source>
</reference>
<comment type="caution">
    <text evidence="1">The sequence shown here is derived from an EMBL/GenBank/DDBJ whole genome shotgun (WGS) entry which is preliminary data.</text>
</comment>
<name>A0AAE3H200_9BACT</name>
<dbReference type="EMBL" id="RJUF01000011">
    <property type="protein sequence ID" value="MCP9762511.1"/>
    <property type="molecule type" value="Genomic_DNA"/>
</dbReference>
<dbReference type="RefSeq" id="WP_255036282.1">
    <property type="nucleotide sequence ID" value="NZ_RJUF01000011.1"/>
</dbReference>
<sequence length="147" mass="17295">MKKLKFLLFLPVLTSCSLLFPQKPLEQWPVGAWKFEQAYFMDNRQKIPIDHLEDKTIDFKNNRTFELKNTQNEIVDIGKWRISDFGFNVDYVDSTGMKSSSDSKKIMAIFSNQNLDILGEVSFSKKGLKIEDRDGKYHKYFILKKKE</sequence>
<evidence type="ECO:0000313" key="2">
    <source>
        <dbReference type="Proteomes" id="UP001204144"/>
    </source>
</evidence>
<keyword evidence="2" id="KW-1185">Reference proteome</keyword>